<keyword evidence="6" id="KW-1185">Reference proteome</keyword>
<name>A0A067A197_HYDMR</name>
<dbReference type="EMBL" id="JMIU01000001">
    <property type="protein sequence ID" value="KDN96391.1"/>
    <property type="molecule type" value="Genomic_DNA"/>
</dbReference>
<evidence type="ECO:0000256" key="1">
    <source>
        <dbReference type="ARBA" id="ARBA00009986"/>
    </source>
</evidence>
<dbReference type="Proteomes" id="UP000027341">
    <property type="component" value="Unassembled WGS sequence"/>
</dbReference>
<dbReference type="Pfam" id="PF00171">
    <property type="entry name" value="Aldedh"/>
    <property type="match status" value="1"/>
</dbReference>
<dbReference type="FunFam" id="3.40.309.10:FF:000009">
    <property type="entry name" value="Aldehyde dehydrogenase A"/>
    <property type="match status" value="1"/>
</dbReference>
<dbReference type="AlphaFoldDB" id="A0A067A197"/>
<dbReference type="InterPro" id="IPR044148">
    <property type="entry name" value="ALDH_GabD1-like"/>
</dbReference>
<dbReference type="RefSeq" id="WP_029912460.1">
    <property type="nucleotide sequence ID" value="NZ_AP020335.1"/>
</dbReference>
<dbReference type="PANTHER" id="PTHR43217:SF1">
    <property type="entry name" value="SUCCINATE SEMIALDEHYDE DEHYDROGENASE [NAD(P)+] SAD"/>
    <property type="match status" value="1"/>
</dbReference>
<reference evidence="5 6" key="1">
    <citation type="submission" date="2014-04" db="EMBL/GenBank/DDBJ databases">
        <title>Draft genome sequence of Hydrogenovibrio marinus MH-110, a model organism for aerobic H2 metabolism.</title>
        <authorList>
            <person name="Cha H.J."/>
            <person name="Jo B.H."/>
            <person name="Hwang B.H."/>
        </authorList>
    </citation>
    <scope>NUCLEOTIDE SEQUENCE [LARGE SCALE GENOMIC DNA]</scope>
    <source>
        <strain evidence="5 6">MH-110</strain>
    </source>
</reference>
<comment type="caution">
    <text evidence="5">The sequence shown here is derived from an EMBL/GenBank/DDBJ whole genome shotgun (WGS) entry which is preliminary data.</text>
</comment>
<keyword evidence="2" id="KW-0521">NADP</keyword>
<dbReference type="PANTHER" id="PTHR43217">
    <property type="entry name" value="SUCCINATE SEMIALDEHYDE DEHYDROGENASE [NAD(P)+] SAD"/>
    <property type="match status" value="1"/>
</dbReference>
<dbReference type="InterPro" id="IPR016161">
    <property type="entry name" value="Ald_DH/histidinol_DH"/>
</dbReference>
<comment type="similarity">
    <text evidence="1">Belongs to the aldehyde dehydrogenase family.</text>
</comment>
<dbReference type="Gene3D" id="3.40.309.10">
    <property type="entry name" value="Aldehyde Dehydrogenase, Chain A, domain 2"/>
    <property type="match status" value="1"/>
</dbReference>
<dbReference type="InterPro" id="IPR016160">
    <property type="entry name" value="Ald_DH_CS_CYS"/>
</dbReference>
<dbReference type="GO" id="GO:0004777">
    <property type="term" value="F:succinate-semialdehyde dehydrogenase (NAD+) activity"/>
    <property type="evidence" value="ECO:0007669"/>
    <property type="project" value="TreeGrafter"/>
</dbReference>
<organism evidence="5 6">
    <name type="scientific">Hydrogenovibrio marinus</name>
    <dbReference type="NCBI Taxonomy" id="28885"/>
    <lineage>
        <taxon>Bacteria</taxon>
        <taxon>Pseudomonadati</taxon>
        <taxon>Pseudomonadota</taxon>
        <taxon>Gammaproteobacteria</taxon>
        <taxon>Thiotrichales</taxon>
        <taxon>Piscirickettsiaceae</taxon>
        <taxon>Hydrogenovibrio</taxon>
    </lineage>
</organism>
<proteinExistence type="inferred from homology"/>
<evidence type="ECO:0000313" key="6">
    <source>
        <dbReference type="Proteomes" id="UP000027341"/>
    </source>
</evidence>
<dbReference type="STRING" id="28885.EI16_08970"/>
<dbReference type="PROSITE" id="PS00070">
    <property type="entry name" value="ALDEHYDE_DEHYDR_CYS"/>
    <property type="match status" value="1"/>
</dbReference>
<gene>
    <name evidence="5" type="ORF">EI16_08970</name>
</gene>
<dbReference type="SUPFAM" id="SSF53720">
    <property type="entry name" value="ALDH-like"/>
    <property type="match status" value="1"/>
</dbReference>
<evidence type="ECO:0000256" key="2">
    <source>
        <dbReference type="ARBA" id="ARBA00022857"/>
    </source>
</evidence>
<protein>
    <submittedName>
        <fullName evidence="5">Succinate-semialdehyde dehydrogenase</fullName>
    </submittedName>
</protein>
<evidence type="ECO:0000259" key="4">
    <source>
        <dbReference type="Pfam" id="PF00171"/>
    </source>
</evidence>
<feature type="domain" description="Aldehyde dehydrogenase" evidence="4">
    <location>
        <begin position="3"/>
        <end position="453"/>
    </location>
</feature>
<dbReference type="Gene3D" id="3.40.605.10">
    <property type="entry name" value="Aldehyde Dehydrogenase, Chain A, domain 1"/>
    <property type="match status" value="1"/>
</dbReference>
<sequence length="456" mass="49505">MAMKSINPATGEEIAEFDTWDQATLDDVVTQVGYGFADWAKLTTLEERCLLLKRMADVLRDDQDILAELITLEMGKLYSEAQAEVEKCAMLCDYYAEHAPAQLADEIIESGASKSYVAYLPLGVVLGVMPWNYPFWQVFRFAVPAVTVGNMALLKHASNVPQCALAIQEVFRKAGYPDGVFTTLMIGADKVESVIRHPAVQAVSLTGSEPAGRKVAAVAGEELKKTVLELGGSDAFIVMDDAHIKTAVEGAVKGRFLNMGQSCIASKRFIVDSMIYDEFIEAFKTAVEDKFVVGDPMDKETTLAPMARQDLLDELHGQVTASVELGAEIVTGGYQLDRPGCYYAPTILTNISSNMPAFSEEFFGPVAIVLKATEPAHALGLANATDFGLGGSIWSNDIATAETMARGMESGATYINSITFSDPRLPFGGVKNSGYGRELSEHGIREFTNIKTIWIK</sequence>
<dbReference type="InterPro" id="IPR016162">
    <property type="entry name" value="Ald_DH_N"/>
</dbReference>
<dbReference type="InterPro" id="IPR015590">
    <property type="entry name" value="Aldehyde_DH_dom"/>
</dbReference>
<keyword evidence="3" id="KW-0560">Oxidoreductase</keyword>
<dbReference type="InterPro" id="IPR016163">
    <property type="entry name" value="Ald_DH_C"/>
</dbReference>
<dbReference type="InterPro" id="IPR047110">
    <property type="entry name" value="GABD/Sad-like"/>
</dbReference>
<dbReference type="FunFam" id="3.40.605.10:FF:000012">
    <property type="entry name" value="NAD-dependent succinate-semialdehyde dehydrogenase"/>
    <property type="match status" value="1"/>
</dbReference>
<dbReference type="GO" id="GO:0004030">
    <property type="term" value="F:aldehyde dehydrogenase [NAD(P)+] activity"/>
    <property type="evidence" value="ECO:0007669"/>
    <property type="project" value="InterPro"/>
</dbReference>
<evidence type="ECO:0000256" key="3">
    <source>
        <dbReference type="ARBA" id="ARBA00023002"/>
    </source>
</evidence>
<accession>A0A067A197</accession>
<dbReference type="CDD" id="cd07100">
    <property type="entry name" value="ALDH_SSADH1_GabD1"/>
    <property type="match status" value="1"/>
</dbReference>
<evidence type="ECO:0000313" key="5">
    <source>
        <dbReference type="EMBL" id="KDN96391.1"/>
    </source>
</evidence>